<feature type="compositionally biased region" description="Polar residues" evidence="2">
    <location>
        <begin position="1819"/>
        <end position="1828"/>
    </location>
</feature>
<feature type="compositionally biased region" description="Polar residues" evidence="2">
    <location>
        <begin position="77"/>
        <end position="86"/>
    </location>
</feature>
<gene>
    <name evidence="4" type="ORF">AK812_SmicGene8143</name>
</gene>
<dbReference type="Proteomes" id="UP000186817">
    <property type="component" value="Unassembled WGS sequence"/>
</dbReference>
<feature type="transmembrane region" description="Helical" evidence="3">
    <location>
        <begin position="1662"/>
        <end position="1680"/>
    </location>
</feature>
<feature type="coiled-coil region" evidence="1">
    <location>
        <begin position="990"/>
        <end position="1025"/>
    </location>
</feature>
<feature type="compositionally biased region" description="Basic and acidic residues" evidence="2">
    <location>
        <begin position="686"/>
        <end position="705"/>
    </location>
</feature>
<keyword evidence="3" id="KW-1133">Transmembrane helix</keyword>
<keyword evidence="3" id="KW-0812">Transmembrane</keyword>
<accession>A0A1Q9ELU4</accession>
<feature type="compositionally biased region" description="Acidic residues" evidence="2">
    <location>
        <begin position="872"/>
        <end position="885"/>
    </location>
</feature>
<feature type="compositionally biased region" description="Basic and acidic residues" evidence="2">
    <location>
        <begin position="213"/>
        <end position="223"/>
    </location>
</feature>
<feature type="region of interest" description="Disordered" evidence="2">
    <location>
        <begin position="201"/>
        <end position="296"/>
    </location>
</feature>
<evidence type="ECO:0000256" key="3">
    <source>
        <dbReference type="SAM" id="Phobius"/>
    </source>
</evidence>
<keyword evidence="3" id="KW-0472">Membrane</keyword>
<feature type="region of interest" description="Disordered" evidence="2">
    <location>
        <begin position="1"/>
        <end position="139"/>
    </location>
</feature>
<organism evidence="4 5">
    <name type="scientific">Symbiodinium microadriaticum</name>
    <name type="common">Dinoflagellate</name>
    <name type="synonym">Zooxanthella microadriatica</name>
    <dbReference type="NCBI Taxonomy" id="2951"/>
    <lineage>
        <taxon>Eukaryota</taxon>
        <taxon>Sar</taxon>
        <taxon>Alveolata</taxon>
        <taxon>Dinophyceae</taxon>
        <taxon>Suessiales</taxon>
        <taxon>Symbiodiniaceae</taxon>
        <taxon>Symbiodinium</taxon>
    </lineage>
</organism>
<dbReference type="SUPFAM" id="SSF57884">
    <property type="entry name" value="Ada DNA repair protein, N-terminal domain (N-Ada 10)"/>
    <property type="match status" value="1"/>
</dbReference>
<evidence type="ECO:0000256" key="1">
    <source>
        <dbReference type="SAM" id="Coils"/>
    </source>
</evidence>
<feature type="region of interest" description="Disordered" evidence="2">
    <location>
        <begin position="1816"/>
        <end position="1924"/>
    </location>
</feature>
<evidence type="ECO:0000256" key="2">
    <source>
        <dbReference type="SAM" id="MobiDB-lite"/>
    </source>
</evidence>
<evidence type="ECO:0000313" key="4">
    <source>
        <dbReference type="EMBL" id="OLQ08390.1"/>
    </source>
</evidence>
<feature type="compositionally biased region" description="Basic and acidic residues" evidence="2">
    <location>
        <begin position="407"/>
        <end position="428"/>
    </location>
</feature>
<feature type="compositionally biased region" description="Basic and acidic residues" evidence="2">
    <location>
        <begin position="381"/>
        <end position="394"/>
    </location>
</feature>
<keyword evidence="1" id="KW-0175">Coiled coil</keyword>
<feature type="compositionally biased region" description="Basic and acidic residues" evidence="2">
    <location>
        <begin position="723"/>
        <end position="733"/>
    </location>
</feature>
<name>A0A1Q9ELU4_SYMMI</name>
<feature type="compositionally biased region" description="Basic and acidic residues" evidence="2">
    <location>
        <begin position="52"/>
        <end position="64"/>
    </location>
</feature>
<dbReference type="OrthoDB" id="479965at2759"/>
<feature type="compositionally biased region" description="Basic and acidic residues" evidence="2">
    <location>
        <begin position="802"/>
        <end position="866"/>
    </location>
</feature>
<feature type="region of interest" description="Disordered" evidence="2">
    <location>
        <begin position="1405"/>
        <end position="1427"/>
    </location>
</feature>
<feature type="compositionally biased region" description="Basic and acidic residues" evidence="2">
    <location>
        <begin position="751"/>
        <end position="777"/>
    </location>
</feature>
<feature type="compositionally biased region" description="Basic and acidic residues" evidence="2">
    <location>
        <begin position="87"/>
        <end position="124"/>
    </location>
</feature>
<feature type="compositionally biased region" description="Basic and acidic residues" evidence="2">
    <location>
        <begin position="1"/>
        <end position="24"/>
    </location>
</feature>
<feature type="compositionally biased region" description="Basic and acidic residues" evidence="2">
    <location>
        <begin position="235"/>
        <end position="279"/>
    </location>
</feature>
<feature type="region of interest" description="Disordered" evidence="2">
    <location>
        <begin position="381"/>
        <end position="457"/>
    </location>
</feature>
<feature type="compositionally biased region" description="Basic and acidic residues" evidence="2">
    <location>
        <begin position="447"/>
        <end position="457"/>
    </location>
</feature>
<dbReference type="PANTHER" id="PTHR36812">
    <property type="entry name" value="NEUROFILAMENT TRIPLET M PROTEIN-LIKE PROTEIN"/>
    <property type="match status" value="1"/>
</dbReference>
<evidence type="ECO:0000313" key="5">
    <source>
        <dbReference type="Proteomes" id="UP000186817"/>
    </source>
</evidence>
<comment type="caution">
    <text evidence="4">The sequence shown here is derived from an EMBL/GenBank/DDBJ whole genome shotgun (WGS) entry which is preliminary data.</text>
</comment>
<reference evidence="4 5" key="1">
    <citation type="submission" date="2016-02" db="EMBL/GenBank/DDBJ databases">
        <title>Genome analysis of coral dinoflagellate symbionts highlights evolutionary adaptations to a symbiotic lifestyle.</title>
        <authorList>
            <person name="Aranda M."/>
            <person name="Li Y."/>
            <person name="Liew Y.J."/>
            <person name="Baumgarten S."/>
            <person name="Simakov O."/>
            <person name="Wilson M."/>
            <person name="Piel J."/>
            <person name="Ashoor H."/>
            <person name="Bougouffa S."/>
            <person name="Bajic V.B."/>
            <person name="Ryu T."/>
            <person name="Ravasi T."/>
            <person name="Bayer T."/>
            <person name="Micklem G."/>
            <person name="Kim H."/>
            <person name="Bhak J."/>
            <person name="Lajeunesse T.C."/>
            <person name="Voolstra C.R."/>
        </authorList>
    </citation>
    <scope>NUCLEOTIDE SEQUENCE [LARGE SCALE GENOMIC DNA]</scope>
    <source>
        <strain evidence="4 5">CCMP2467</strain>
    </source>
</reference>
<dbReference type="InterPro" id="IPR035451">
    <property type="entry name" value="Ada-like_dom_sf"/>
</dbReference>
<keyword evidence="5" id="KW-1185">Reference proteome</keyword>
<sequence length="1924" mass="219023">MENGPERDERMEEVPAPEAERNSEEPTIGLVPSAGTLELQQGGEAEVPTSRRHTEVLELPKVDRGSAPATPAIRPGESSTPATGTKSRAERKQEKKTARKEEKRNRRAEKSARKAEKAEEEKPEGTPPKTPVRRKLDAAMENAGSIESVLLLEREYKALQRDPSHRPNFYFLIDRLISNLRYIPRTVFGPPAGKEERIKLTKLREEEEAEEAEAAKRAAARTEEADEGSASRKRKPEELEEKKRALEEENDRKRKELEEESRRLKAVEEAERRAREQRSRNPKVQVPVASEKEKGETWFERKATELVENYIQSYGPQQKKSKEAAETYTTACKNSEQAQEDFISALQKTQEKAEVFQKCLGRALEAAMAFGREEERAQQYAQAKDKCSRPEVPRVKARPQIPAGLQERIRKERAQKEESSKPGKKEGSEVPTTTKPGPFWGVRARKQPAEEEPGKEWREKISEDGWKVGRLLKEDEKYLECTYYPFSPEWQEKLREELLNLSHRGFAKKEDGELYPTRRFGWQLQSTRVFESINQSLERDYGVRLVWKSQEVKGKSKSVDDFHCYPIGRGKMEKVTKFGVQYTVLGTLPPNKSMCSICWSEGHWKSGCQLKDMVFELWEPALAVLVPAERLRKYYPCRNIVCERYQHDKDNDFQYFYPAIAFADYGAVSSQISEINAKRYKDAKLRSPEEYTEIEPPKDEREERPALSTEQAMEYAASKKAAKPSDPEQRMASHSETLLDMQDQAKKRRAKLLEKESKQKAIDVDDESTSKKEESASKKARGKGQGSESGIWTKEPLSAGHWQDRPRRESLPSESQEAKDALRQKLEAHKKEQADKSQLEEDHKKKLRETFETHFKKETSSKEEAAQKGPGEDEAGSDPSSEESSESSNSTDDPEGVKESQSYAQYSLETKSETEAMEAAGSPGSIGADMPPVAAHMQPDAHQSLVEEKQKYTTLWISRIEAKDGKESTKAKEKERKDLAKRLEPLVLCKQAKDSGLAEVEEKVKEEEKDEEKEKERKVVKVRKAKVKAKAKERKEKESVWEEQYAVSAIKKDIGEMNAPTDIQYETLKQKNMHQDSLIRKVKLKRLKTLVCAKDSARREHEWIEFHLDLEREKKKESEADQVRMVRTDEFYDVAEWFVMDDTDGDDDWCVIGETNTPDVVRAVQTEERVPGEGLELIILDSGSDASLLPCDHPEAGKVNSGNTGVVLEDAQGNQIKSAGIVTAVIDIEQGDCGTAPSISENFIVSEATNILLSMGRILKNGWRLEYDPRISAEEQTRGAQHYLTVSSMVLVSPDGRAKEPERGVPEELRTPVVPVKVAPGKEKVRVEAQPGEPTEQERISAKDWYWMEKGEQLEEVLDMLATDLSVSGGGRVSQEDDVFHWDEHEDLTAVEGEDIEYEDLVEEEMEDAPKNDQGESPPEVSPEELDSMDQEAAVEELNRLSKIGVIEEFAESGASGSEKRSLKYRRDFQPDSLERRREIGQREDSLWLVEELEKVFRVEKEGLRLDVIAHQLVSGVNDVGRLKHVDVRLCQLQDWVRENTISIGTVKTVLNVADLNTKKLTYARRAFLMYFLSQVEYSEGEEIIHTGVDEYERYEQEKKLKEYVGSGQVKDLIRLIQVFSVIKPVIKPVTAAVWIKDEDLNSQHSGSTDAMEEVKYSRSEVMMLMTLLVLVIPYIWMVMRKVYSEWTRISMIGMVRINSSSKSYIFHRTTCRYVQGKARHGYFIHLEYDTAVAQGYRPCYVCFPEAKKAQKNDEDDEWELTSESTDTTENKGCAKKCTWCKVRKCTRKKPAHVYCSCTECIQKYTEDLWRGQYDQVPEASSSSTQGPTGKKGSGTLEYMPPHVNKKGNRPAGQGSKGGRRGRAAMEPVAEEQNGPMLPEGFTQDTPEVEEQPPTYEDSYDMIVDPGTPDSTEERTMGPPDLYL</sequence>
<proteinExistence type="predicted"/>
<feature type="region of interest" description="Disordered" evidence="2">
    <location>
        <begin position="686"/>
        <end position="939"/>
    </location>
</feature>
<dbReference type="EMBL" id="LSRX01000119">
    <property type="protein sequence ID" value="OLQ08390.1"/>
    <property type="molecule type" value="Genomic_DNA"/>
</dbReference>
<dbReference type="PANTHER" id="PTHR36812:SF9">
    <property type="entry name" value="MYB-LIKE PROTEIN X ISOFORM X1"/>
    <property type="match status" value="1"/>
</dbReference>
<dbReference type="Gene3D" id="3.40.10.10">
    <property type="entry name" value="DNA Methylphosphotriester Repair Domain"/>
    <property type="match status" value="1"/>
</dbReference>
<feature type="compositionally biased region" description="Polar residues" evidence="2">
    <location>
        <begin position="899"/>
        <end position="909"/>
    </location>
</feature>
<protein>
    <submittedName>
        <fullName evidence="4">Uncharacterized protein</fullName>
    </submittedName>
</protein>